<dbReference type="Pfam" id="PF13529">
    <property type="entry name" value="Peptidase_C39_2"/>
    <property type="match status" value="1"/>
</dbReference>
<evidence type="ECO:0000259" key="1">
    <source>
        <dbReference type="Pfam" id="PF13529"/>
    </source>
</evidence>
<organism evidence="2 3">
    <name type="scientific">Scytonema hofmannii PCC 7110</name>
    <dbReference type="NCBI Taxonomy" id="128403"/>
    <lineage>
        <taxon>Bacteria</taxon>
        <taxon>Bacillati</taxon>
        <taxon>Cyanobacteriota</taxon>
        <taxon>Cyanophyceae</taxon>
        <taxon>Nostocales</taxon>
        <taxon>Scytonemataceae</taxon>
        <taxon>Scytonema</taxon>
    </lineage>
</organism>
<feature type="domain" description="Peptidase C39-like" evidence="1">
    <location>
        <begin position="33"/>
        <end position="148"/>
    </location>
</feature>
<gene>
    <name evidence="2" type="ORF">WA1_26245</name>
</gene>
<dbReference type="EMBL" id="ANNX02000027">
    <property type="protein sequence ID" value="KYC40619.1"/>
    <property type="molecule type" value="Genomic_DNA"/>
</dbReference>
<keyword evidence="3" id="KW-1185">Reference proteome</keyword>
<comment type="caution">
    <text evidence="2">The sequence shown here is derived from an EMBL/GenBank/DDBJ whole genome shotgun (WGS) entry which is preliminary data.</text>
</comment>
<dbReference type="InterPro" id="IPR039564">
    <property type="entry name" value="Peptidase_C39-like"/>
</dbReference>
<evidence type="ECO:0000313" key="2">
    <source>
        <dbReference type="EMBL" id="KYC40619.1"/>
    </source>
</evidence>
<dbReference type="Proteomes" id="UP000076925">
    <property type="component" value="Unassembled WGS sequence"/>
</dbReference>
<protein>
    <recommendedName>
        <fullName evidence="1">Peptidase C39-like domain-containing protein</fullName>
    </recommendedName>
</protein>
<sequence>MNQNQPQEYQPSLSGAGGNWQVIDEVVDPKVVKQQDGLSCGPACAEMLLKDRGINVNQTMIAEHTGVPLDSRTLALVLNALDTESSRKWMGGCLTIPGATESQLLNTLNTTGSWAALLKQLRPLVKLSHVVIVDGIDNTGYILIRDPWEGTRYKMRREDFLFHWTTDAIFSIIEP</sequence>
<dbReference type="RefSeq" id="WP_017746920.1">
    <property type="nucleotide sequence ID" value="NZ_KQ976354.1"/>
</dbReference>
<accession>A0A139X7E2</accession>
<dbReference type="AlphaFoldDB" id="A0A139X7E2"/>
<reference evidence="2 3" key="1">
    <citation type="journal article" date="2013" name="Genome Biol. Evol.">
        <title>Genomes of Stigonematalean cyanobacteria (subsection V) and the evolution of oxygenic photosynthesis from prokaryotes to plastids.</title>
        <authorList>
            <person name="Dagan T."/>
            <person name="Roettger M."/>
            <person name="Stucken K."/>
            <person name="Landan G."/>
            <person name="Koch R."/>
            <person name="Major P."/>
            <person name="Gould S.B."/>
            <person name="Goremykin V.V."/>
            <person name="Rippka R."/>
            <person name="Tandeau de Marsac N."/>
            <person name="Gugger M."/>
            <person name="Lockhart P.J."/>
            <person name="Allen J.F."/>
            <person name="Brune I."/>
            <person name="Maus I."/>
            <person name="Puhler A."/>
            <person name="Martin W.F."/>
        </authorList>
    </citation>
    <scope>NUCLEOTIDE SEQUENCE [LARGE SCALE GENOMIC DNA]</scope>
    <source>
        <strain evidence="2 3">PCC 7110</strain>
    </source>
</reference>
<dbReference type="OrthoDB" id="2664633at2"/>
<dbReference type="Gene3D" id="3.90.70.10">
    <property type="entry name" value="Cysteine proteinases"/>
    <property type="match status" value="1"/>
</dbReference>
<name>A0A139X7E2_9CYAN</name>
<proteinExistence type="predicted"/>
<dbReference type="STRING" id="128403.WA1_26245"/>
<evidence type="ECO:0000313" key="3">
    <source>
        <dbReference type="Proteomes" id="UP000076925"/>
    </source>
</evidence>